<dbReference type="RefSeq" id="WP_229718354.1">
    <property type="nucleotide sequence ID" value="NZ_BMCX01000001.1"/>
</dbReference>
<keyword evidence="3" id="KW-0813">Transport</keyword>
<evidence type="ECO:0000256" key="4">
    <source>
        <dbReference type="ARBA" id="ARBA00022475"/>
    </source>
</evidence>
<evidence type="ECO:0000313" key="9">
    <source>
        <dbReference type="EMBL" id="QAU51882.1"/>
    </source>
</evidence>
<comment type="similarity">
    <text evidence="2">Belongs to the branched chain amino acid transporter family.</text>
</comment>
<sequence length="455" mass="47584">MPRSVGVIIPTALTLFSMFFGAGNLIFPPMLGQAAGEHFLPAMLGFLLGGIGLPVLTIITMAMTGSDVRSLGARAGKVFNIAFCVVAYLSVGAMYAIPRTGAVSYSAVVDPVLQPVGESSTMVAHAGFNALFFSLALLLALYPGKIVANLGKILTPILLGLLLLLLGLVLSNEAHVQPQSPQPPYDHAALTAGFLEGYLTMDSIAALAFGILVISALRSHNNRATSGDDEQQSILSRAIIVSLIAGALLSAVYIGLGLIGLHTTEHFDDGAVMLAQAAHEVLGPYGQLAFGLTVLLACMTTAVGLLAATSEFFHRLIPGVSYRAWLCAFSFISFAIASLGLSAVLQIAAPIIAFIYPIVITLVLATLGGRIFKASARLEADPTFWAFRLSAWTTAFFSAWALLEQLGVIAIGLGALPLASQQLAWVTPALCAYALGLAADLIGHSKKKGERVHAV</sequence>
<dbReference type="NCBIfam" id="TIGR00796">
    <property type="entry name" value="livcs"/>
    <property type="match status" value="1"/>
</dbReference>
<evidence type="ECO:0000256" key="6">
    <source>
        <dbReference type="ARBA" id="ARBA00022970"/>
    </source>
</evidence>
<dbReference type="InterPro" id="IPR004685">
    <property type="entry name" value="Brnchd-chn_aa_trnsp_Livcs"/>
</dbReference>
<keyword evidence="8" id="KW-0472">Membrane</keyword>
<name>A0A410W7C9_9CORY</name>
<evidence type="ECO:0000256" key="5">
    <source>
        <dbReference type="ARBA" id="ARBA00022692"/>
    </source>
</evidence>
<dbReference type="KEGG" id="cpeg:CPELA_02995"/>
<gene>
    <name evidence="9" type="primary">brnQ</name>
    <name evidence="9" type="ORF">CPELA_02995</name>
</gene>
<dbReference type="GO" id="GO:0005886">
    <property type="term" value="C:plasma membrane"/>
    <property type="evidence" value="ECO:0007669"/>
    <property type="project" value="UniProtKB-SubCell"/>
</dbReference>
<reference evidence="9 10" key="1">
    <citation type="submission" date="2019-01" db="EMBL/GenBank/DDBJ databases">
        <authorList>
            <person name="Ruckert C."/>
            <person name="Busche T."/>
            <person name="Kalinowski J."/>
        </authorList>
    </citation>
    <scope>NUCLEOTIDE SEQUENCE [LARGE SCALE GENOMIC DNA]</scope>
    <source>
        <strain evidence="9 10">136/3</strain>
    </source>
</reference>
<dbReference type="PANTHER" id="PTHR30588:SF7">
    <property type="entry name" value="BRANCHED-CHAIN AMINO ACID CARRIER PROTEIN SAOUHSC_01411-RELATED"/>
    <property type="match status" value="1"/>
</dbReference>
<dbReference type="Proteomes" id="UP000288929">
    <property type="component" value="Chromosome"/>
</dbReference>
<protein>
    <submittedName>
        <fullName evidence="9">Branched-chain amino acid transport system 2 carrier protein</fullName>
    </submittedName>
</protein>
<evidence type="ECO:0000313" key="10">
    <source>
        <dbReference type="Proteomes" id="UP000288929"/>
    </source>
</evidence>
<accession>A0A410W7C9</accession>
<proteinExistence type="inferred from homology"/>
<dbReference type="GO" id="GO:0015190">
    <property type="term" value="F:L-leucine transmembrane transporter activity"/>
    <property type="evidence" value="ECO:0007669"/>
    <property type="project" value="TreeGrafter"/>
</dbReference>
<dbReference type="Gene3D" id="1.20.1740.10">
    <property type="entry name" value="Amino acid/polyamine transporter I"/>
    <property type="match status" value="1"/>
</dbReference>
<evidence type="ECO:0000256" key="1">
    <source>
        <dbReference type="ARBA" id="ARBA00004651"/>
    </source>
</evidence>
<dbReference type="AlphaFoldDB" id="A0A410W7C9"/>
<evidence type="ECO:0000256" key="2">
    <source>
        <dbReference type="ARBA" id="ARBA00008540"/>
    </source>
</evidence>
<dbReference type="GO" id="GO:0015188">
    <property type="term" value="F:L-isoleucine transmembrane transporter activity"/>
    <property type="evidence" value="ECO:0007669"/>
    <property type="project" value="TreeGrafter"/>
</dbReference>
<dbReference type="GO" id="GO:0005304">
    <property type="term" value="F:L-valine transmembrane transporter activity"/>
    <property type="evidence" value="ECO:0007669"/>
    <property type="project" value="TreeGrafter"/>
</dbReference>
<comment type="subcellular location">
    <subcellularLocation>
        <location evidence="1">Cell membrane</location>
        <topology evidence="1">Multi-pass membrane protein</topology>
    </subcellularLocation>
</comment>
<keyword evidence="10" id="KW-1185">Reference proteome</keyword>
<dbReference type="PANTHER" id="PTHR30588">
    <property type="entry name" value="BRANCHED-CHAIN AMINO ACID TRANSPORT SYSTEM 2 CARRIER PROTEIN"/>
    <property type="match status" value="1"/>
</dbReference>
<evidence type="ECO:0000256" key="7">
    <source>
        <dbReference type="ARBA" id="ARBA00022989"/>
    </source>
</evidence>
<dbReference type="Pfam" id="PF05525">
    <property type="entry name" value="Branch_AA_trans"/>
    <property type="match status" value="1"/>
</dbReference>
<keyword evidence="5" id="KW-0812">Transmembrane</keyword>
<organism evidence="9 10">
    <name type="scientific">Corynebacterium pelargi</name>
    <dbReference type="NCBI Taxonomy" id="1471400"/>
    <lineage>
        <taxon>Bacteria</taxon>
        <taxon>Bacillati</taxon>
        <taxon>Actinomycetota</taxon>
        <taxon>Actinomycetes</taxon>
        <taxon>Mycobacteriales</taxon>
        <taxon>Corynebacteriaceae</taxon>
        <taxon>Corynebacterium</taxon>
    </lineage>
</organism>
<dbReference type="EMBL" id="CP035299">
    <property type="protein sequence ID" value="QAU51882.1"/>
    <property type="molecule type" value="Genomic_DNA"/>
</dbReference>
<keyword evidence="7" id="KW-1133">Transmembrane helix</keyword>
<keyword evidence="6" id="KW-0029">Amino-acid transport</keyword>
<dbReference type="GO" id="GO:0015818">
    <property type="term" value="P:isoleucine transport"/>
    <property type="evidence" value="ECO:0007669"/>
    <property type="project" value="TreeGrafter"/>
</dbReference>
<keyword evidence="4" id="KW-1003">Cell membrane</keyword>
<dbReference type="GO" id="GO:0015820">
    <property type="term" value="P:L-leucine transport"/>
    <property type="evidence" value="ECO:0007669"/>
    <property type="project" value="TreeGrafter"/>
</dbReference>
<evidence type="ECO:0000256" key="8">
    <source>
        <dbReference type="ARBA" id="ARBA00023136"/>
    </source>
</evidence>
<evidence type="ECO:0000256" key="3">
    <source>
        <dbReference type="ARBA" id="ARBA00022448"/>
    </source>
</evidence>